<keyword evidence="3" id="KW-0808">Transferase</keyword>
<dbReference type="SMART" id="SM01204">
    <property type="entry name" value="FIST_C"/>
    <property type="match status" value="1"/>
</dbReference>
<dbReference type="Pfam" id="PF08495">
    <property type="entry name" value="FIST"/>
    <property type="match status" value="1"/>
</dbReference>
<feature type="domain" description="FIST C-domain" evidence="2">
    <location>
        <begin position="220"/>
        <end position="358"/>
    </location>
</feature>
<dbReference type="Pfam" id="PF10442">
    <property type="entry name" value="FIST_C"/>
    <property type="match status" value="1"/>
</dbReference>
<gene>
    <name evidence="3" type="ORF">E6C50_00145</name>
</gene>
<evidence type="ECO:0000259" key="1">
    <source>
        <dbReference type="SMART" id="SM00897"/>
    </source>
</evidence>
<dbReference type="PANTHER" id="PTHR40252">
    <property type="entry name" value="BLR0328 PROTEIN"/>
    <property type="match status" value="1"/>
</dbReference>
<dbReference type="EMBL" id="SSNZ01000001">
    <property type="protein sequence ID" value="THF52660.1"/>
    <property type="molecule type" value="Genomic_DNA"/>
</dbReference>
<sequence length="380" mass="40879">MKTALLCYQDGAFTSIRNDEALVFSEAQLVMGFGAPELVRAPESYDFLKQQFPAANIVLCSSSGEIYEKEVRDGTITISASTFVSTTMATAMVAIDDFTSAYEAGKALIQRMPIAGLRLVLVLSDGGKVNGSELVKGMNAVKPDHVLITGGLAGDADRFEKTYVGLNGYPESGKIVAIGFYGEKLVLSHGSLGGWEAFGLERTVTRSEQNIVYEIDHKNALDLYINYLGEYAAELPGSALLFPLSLTLEGSDETVVRTILSIDNVAKTMTFAGDLPEGAKVKFMKANFDKLIDAASDAAGSCLTITQASPKLALLISCVGRKIILGNRIEEEVEAVAEMFGAQTVVTGFYSYGEISPLQPFSNCEFHNQTMTITGLNEME</sequence>
<dbReference type="OrthoDB" id="9770435at2"/>
<comment type="caution">
    <text evidence="3">The sequence shown here is derived from an EMBL/GenBank/DDBJ whole genome shotgun (WGS) entry which is preliminary data.</text>
</comment>
<dbReference type="InterPro" id="IPR013702">
    <property type="entry name" value="FIST_domain_N"/>
</dbReference>
<accession>A0A4S4A2N3</accession>
<dbReference type="RefSeq" id="WP_136401185.1">
    <property type="nucleotide sequence ID" value="NZ_SSNZ01000001.1"/>
</dbReference>
<evidence type="ECO:0000259" key="2">
    <source>
        <dbReference type="SMART" id="SM01204"/>
    </source>
</evidence>
<dbReference type="AlphaFoldDB" id="A0A4S4A2N3"/>
<dbReference type="SMART" id="SM00897">
    <property type="entry name" value="FIST"/>
    <property type="match status" value="1"/>
</dbReference>
<dbReference type="Proteomes" id="UP000307507">
    <property type="component" value="Unassembled WGS sequence"/>
</dbReference>
<name>A0A4S4A2N3_9FLAO</name>
<organism evidence="3 4">
    <name type="scientific">Flavobacterium supellecticarium</name>
    <dbReference type="NCBI Taxonomy" id="2565924"/>
    <lineage>
        <taxon>Bacteria</taxon>
        <taxon>Pseudomonadati</taxon>
        <taxon>Bacteroidota</taxon>
        <taxon>Flavobacteriia</taxon>
        <taxon>Flavobacteriales</taxon>
        <taxon>Flavobacteriaceae</taxon>
        <taxon>Flavobacterium</taxon>
    </lineage>
</organism>
<protein>
    <submittedName>
        <fullName evidence="3">Histidine kinase</fullName>
    </submittedName>
</protein>
<feature type="domain" description="FIST" evidence="1">
    <location>
        <begin position="26"/>
        <end position="219"/>
    </location>
</feature>
<keyword evidence="3" id="KW-0418">Kinase</keyword>
<dbReference type="PANTHER" id="PTHR40252:SF2">
    <property type="entry name" value="BLR0328 PROTEIN"/>
    <property type="match status" value="1"/>
</dbReference>
<evidence type="ECO:0000313" key="4">
    <source>
        <dbReference type="Proteomes" id="UP000307507"/>
    </source>
</evidence>
<proteinExistence type="predicted"/>
<keyword evidence="4" id="KW-1185">Reference proteome</keyword>
<dbReference type="InterPro" id="IPR019494">
    <property type="entry name" value="FIST_C"/>
</dbReference>
<evidence type="ECO:0000313" key="3">
    <source>
        <dbReference type="EMBL" id="THF52660.1"/>
    </source>
</evidence>
<dbReference type="GO" id="GO:0016301">
    <property type="term" value="F:kinase activity"/>
    <property type="evidence" value="ECO:0007669"/>
    <property type="project" value="UniProtKB-KW"/>
</dbReference>
<reference evidence="3 4" key="1">
    <citation type="submission" date="2019-04" db="EMBL/GenBank/DDBJ databases">
        <title>Flavobacterium sp. nov. isolated from construction timber.</title>
        <authorList>
            <person name="Lin S.-Y."/>
            <person name="Chang C.-T."/>
            <person name="Young C.-C."/>
        </authorList>
    </citation>
    <scope>NUCLEOTIDE SEQUENCE [LARGE SCALE GENOMIC DNA]</scope>
    <source>
        <strain evidence="3 4">CC-CTC003</strain>
    </source>
</reference>